<comment type="caution">
    <text evidence="3">The sequence shown here is derived from an EMBL/GenBank/DDBJ whole genome shotgun (WGS) entry which is preliminary data.</text>
</comment>
<dbReference type="STRING" id="1798650.A2945_01635"/>
<reference evidence="3 4" key="1">
    <citation type="journal article" date="2016" name="Nat. Commun.">
        <title>Thousands of microbial genomes shed light on interconnected biogeochemical processes in an aquifer system.</title>
        <authorList>
            <person name="Anantharaman K."/>
            <person name="Brown C.T."/>
            <person name="Hug L.A."/>
            <person name="Sharon I."/>
            <person name="Castelle C.J."/>
            <person name="Probst A.J."/>
            <person name="Thomas B.C."/>
            <person name="Singh A."/>
            <person name="Wilkins M.J."/>
            <person name="Karaoz U."/>
            <person name="Brodie E.L."/>
            <person name="Williams K.H."/>
            <person name="Hubbard S.S."/>
            <person name="Banfield J.F."/>
        </authorList>
    </citation>
    <scope>NUCLEOTIDE SEQUENCE [LARGE SCALE GENOMIC DNA]</scope>
</reference>
<dbReference type="Gene3D" id="6.10.250.3150">
    <property type="match status" value="1"/>
</dbReference>
<name>A0A1G2CGG7_9BACT</name>
<dbReference type="Pfam" id="PF13406">
    <property type="entry name" value="SLT_2"/>
    <property type="match status" value="1"/>
</dbReference>
<evidence type="ECO:0000259" key="2">
    <source>
        <dbReference type="Pfam" id="PF13406"/>
    </source>
</evidence>
<feature type="coiled-coil region" evidence="1">
    <location>
        <begin position="210"/>
        <end position="237"/>
    </location>
</feature>
<dbReference type="SUPFAM" id="SSF53955">
    <property type="entry name" value="Lysozyme-like"/>
    <property type="match status" value="1"/>
</dbReference>
<evidence type="ECO:0000313" key="4">
    <source>
        <dbReference type="Proteomes" id="UP000178880"/>
    </source>
</evidence>
<gene>
    <name evidence="3" type="ORF">A2945_01635</name>
</gene>
<feature type="domain" description="Transglycosylase SLT" evidence="2">
    <location>
        <begin position="298"/>
        <end position="427"/>
    </location>
</feature>
<dbReference type="AlphaFoldDB" id="A0A1G2CGG7"/>
<organism evidence="3 4">
    <name type="scientific">Candidatus Liptonbacteria bacterium RIFCSPLOWO2_01_FULL_52_25</name>
    <dbReference type="NCBI Taxonomy" id="1798650"/>
    <lineage>
        <taxon>Bacteria</taxon>
        <taxon>Candidatus Liptoniibacteriota</taxon>
    </lineage>
</organism>
<evidence type="ECO:0000256" key="1">
    <source>
        <dbReference type="SAM" id="Coils"/>
    </source>
</evidence>
<sequence>MGSQPPKPKIVGDITSMRADANRGSFSRLPSRLNLGYQRAVHIPLTSIMRYTIYVLSVLFLVLGSVTAPTDVSRAQNAPTDAERQALEVQLKDLEGQIGQYESQIAGYKKQGSSLKGEISTLNSKIAKLNLQIQAINLTLKELNRNIAETQSQITITESSIATRKAALAELLQNLYVSERTPLIQIFLENPQLSDFFSDLNNVTLLQSSLRATIVQVTDLREQLQDKQDQFHLAKADAESVRVFQAAQKQEVDSVKVEKGKLLEVTKGQETKYQELLKQTKETAAQIRSRIFQLLGGGELSFEEAYQYAKLAGSATGIRPAFILAVLDRESALGQNVGKCSYKTAMSPSNQKIFLEITKALNINPDVMTVSCPNRDGVYGGAMGPAQFIPSTWVLYDDSIAKVTGHNPPSPWNNSDAFVATALYMKDAITGCNSLYTAQTSRERCAAAKYYAGGRWRSYLWTYGEAVVTRAASFQDDIDTILE</sequence>
<dbReference type="InterPro" id="IPR023346">
    <property type="entry name" value="Lysozyme-like_dom_sf"/>
</dbReference>
<protein>
    <recommendedName>
        <fullName evidence="2">Transglycosylase SLT domain-containing protein</fullName>
    </recommendedName>
</protein>
<dbReference type="InterPro" id="IPR031304">
    <property type="entry name" value="SLT_2"/>
</dbReference>
<feature type="coiled-coil region" evidence="1">
    <location>
        <begin position="84"/>
        <end position="160"/>
    </location>
</feature>
<proteinExistence type="predicted"/>
<dbReference type="Gene3D" id="1.10.530.10">
    <property type="match status" value="1"/>
</dbReference>
<dbReference type="EMBL" id="MHLA01000003">
    <property type="protein sequence ID" value="OGZ00302.1"/>
    <property type="molecule type" value="Genomic_DNA"/>
</dbReference>
<keyword evidence="1" id="KW-0175">Coiled coil</keyword>
<dbReference type="Proteomes" id="UP000178880">
    <property type="component" value="Unassembled WGS sequence"/>
</dbReference>
<accession>A0A1G2CGG7</accession>
<evidence type="ECO:0000313" key="3">
    <source>
        <dbReference type="EMBL" id="OGZ00302.1"/>
    </source>
</evidence>